<dbReference type="Proteomes" id="UP000242164">
    <property type="component" value="Unassembled WGS sequence"/>
</dbReference>
<dbReference type="AlphaFoldDB" id="A0AAX2CHS6"/>
<protein>
    <recommendedName>
        <fullName evidence="4">Phr family secreted Rap phosphatase inhibitor</fullName>
    </recommendedName>
</protein>
<evidence type="ECO:0008006" key="4">
    <source>
        <dbReference type="Google" id="ProtNLM"/>
    </source>
</evidence>
<accession>A0AAX2CHS6</accession>
<keyword evidence="1" id="KW-0732">Signal</keyword>
<dbReference type="EMBL" id="FMIK01000024">
    <property type="protein sequence ID" value="SCL93185.1"/>
    <property type="molecule type" value="Genomic_DNA"/>
</dbReference>
<proteinExistence type="predicted"/>
<feature type="chain" id="PRO_5043354055" description="Phr family secreted Rap phosphatase inhibitor" evidence="1">
    <location>
        <begin position="21"/>
        <end position="49"/>
    </location>
</feature>
<dbReference type="NCBIfam" id="TIGR04429">
    <property type="entry name" value="Phr_nterm"/>
    <property type="match status" value="1"/>
</dbReference>
<organism evidence="2 3">
    <name type="scientific">Bacillus cytotoxicus</name>
    <dbReference type="NCBI Taxonomy" id="580165"/>
    <lineage>
        <taxon>Bacteria</taxon>
        <taxon>Bacillati</taxon>
        <taxon>Bacillota</taxon>
        <taxon>Bacilli</taxon>
        <taxon>Bacillales</taxon>
        <taxon>Bacillaceae</taxon>
        <taxon>Bacillus</taxon>
        <taxon>Bacillus cereus group</taxon>
    </lineage>
</organism>
<dbReference type="RefSeq" id="WP_012094399.1">
    <property type="nucleotide sequence ID" value="NZ_CP024096.1"/>
</dbReference>
<comment type="caution">
    <text evidence="2">The sequence shown here is derived from an EMBL/GenBank/DDBJ whole genome shotgun (WGS) entry which is preliminary data.</text>
</comment>
<feature type="signal peptide" evidence="1">
    <location>
        <begin position="1"/>
        <end position="20"/>
    </location>
</feature>
<sequence length="49" mass="5216">MKKIKIALLGLMSVAVVSFGLNSPITKDNASSELKYETVSYMSEHGGGI</sequence>
<gene>
    <name evidence="2" type="ORF">BCB44BAC_02196</name>
</gene>
<name>A0AAX2CHS6_9BACI</name>
<dbReference type="InterPro" id="IPR030968">
    <property type="entry name" value="RapG/K_inhib"/>
</dbReference>
<dbReference type="GeneID" id="33899379"/>
<evidence type="ECO:0000256" key="1">
    <source>
        <dbReference type="SAM" id="SignalP"/>
    </source>
</evidence>
<reference evidence="2 3" key="1">
    <citation type="submission" date="2016-08" db="EMBL/GenBank/DDBJ databases">
        <authorList>
            <person name="Loux V."/>
            <person name="Rue O."/>
        </authorList>
    </citation>
    <scope>NUCLEOTIDE SEQUENCE [LARGE SCALE GENOMIC DNA]</scope>
    <source>
        <strain evidence="2 3">AFSSA_08CEB44bac</strain>
    </source>
</reference>
<evidence type="ECO:0000313" key="3">
    <source>
        <dbReference type="Proteomes" id="UP000242164"/>
    </source>
</evidence>
<evidence type="ECO:0000313" key="2">
    <source>
        <dbReference type="EMBL" id="SCL93185.1"/>
    </source>
</evidence>